<evidence type="ECO:0000313" key="3">
    <source>
        <dbReference type="Proteomes" id="UP000317550"/>
    </source>
</evidence>
<proteinExistence type="predicted"/>
<evidence type="ECO:0000313" key="2">
    <source>
        <dbReference type="EMBL" id="QDQ26710.1"/>
    </source>
</evidence>
<dbReference type="OrthoDB" id="7057521at2"/>
<dbReference type="KEGG" id="cari:FNU76_10225"/>
<organism evidence="2 3">
    <name type="scientific">Chitinimonas arctica</name>
    <dbReference type="NCBI Taxonomy" id="2594795"/>
    <lineage>
        <taxon>Bacteria</taxon>
        <taxon>Pseudomonadati</taxon>
        <taxon>Pseudomonadota</taxon>
        <taxon>Betaproteobacteria</taxon>
        <taxon>Neisseriales</taxon>
        <taxon>Chitinibacteraceae</taxon>
        <taxon>Chitinimonas</taxon>
    </lineage>
</organism>
<protein>
    <submittedName>
        <fullName evidence="2">Uncharacterized protein</fullName>
    </submittedName>
</protein>
<name>A0A516SF27_9NEIS</name>
<dbReference type="EMBL" id="CP041730">
    <property type="protein sequence ID" value="QDQ26710.1"/>
    <property type="molecule type" value="Genomic_DNA"/>
</dbReference>
<evidence type="ECO:0000256" key="1">
    <source>
        <dbReference type="SAM" id="MobiDB-lite"/>
    </source>
</evidence>
<sequence length="410" mass="47092">MGPTTLFDKSFIQSLSTDESVWFDRYFYTAIAPLFYIETLADLEKKPRSGKTSEDEVGIIAAKTPQMSSVPCYFHRELCLNDLLGHRVPMTGQIPVARAIKSYRDGKVKVTIKEPEEAKAFIRWQEGRFLEIEREQARDWRSQLARIDLKLTEMAVEKIGITVKNCKSLEDAHRMAVGAIASLAKTYGRFDVFMEMLDVPKGLRRNIKNRWRSLKRPRLMEFAPYAVFVLTVEIFFSLAVAAKLIASTRQSHCVDIAYIFYLPFCNIFISTDKLHRTCAPFFLRSDQRFIWGSDLKSELAELNEYFLTLPLEVRELGIYKFAHRLPVVSNGLIRELYTRYTPSLLEEKADELNNSTRSDLLPGTGDVREQSGGYDENGEGVDYDELVLHRVVRERKGSWIQIARAGNQTV</sequence>
<accession>A0A516SF27</accession>
<reference evidence="3" key="1">
    <citation type="submission" date="2019-07" db="EMBL/GenBank/DDBJ databases">
        <title>Chitinimonas sp. nov., isolated from Ny-Alesund, arctica soil.</title>
        <authorList>
            <person name="Xu Q."/>
            <person name="Peng F."/>
        </authorList>
    </citation>
    <scope>NUCLEOTIDE SEQUENCE [LARGE SCALE GENOMIC DNA]</scope>
    <source>
        <strain evidence="3">R3-44</strain>
    </source>
</reference>
<keyword evidence="3" id="KW-1185">Reference proteome</keyword>
<dbReference type="AlphaFoldDB" id="A0A516SF27"/>
<feature type="region of interest" description="Disordered" evidence="1">
    <location>
        <begin position="355"/>
        <end position="379"/>
    </location>
</feature>
<dbReference type="Proteomes" id="UP000317550">
    <property type="component" value="Chromosome"/>
</dbReference>
<dbReference type="RefSeq" id="WP_144278104.1">
    <property type="nucleotide sequence ID" value="NZ_CP041730.1"/>
</dbReference>
<gene>
    <name evidence="2" type="ORF">FNU76_10225</name>
</gene>